<protein>
    <recommendedName>
        <fullName evidence="10">Sulfite oxidase</fullName>
    </recommendedName>
</protein>
<evidence type="ECO:0000256" key="5">
    <source>
        <dbReference type="SAM" id="MobiDB-lite"/>
    </source>
</evidence>
<evidence type="ECO:0000256" key="2">
    <source>
        <dbReference type="ARBA" id="ARBA00022505"/>
    </source>
</evidence>
<dbReference type="GO" id="GO:0020037">
    <property type="term" value="F:heme binding"/>
    <property type="evidence" value="ECO:0007669"/>
    <property type="project" value="TreeGrafter"/>
</dbReference>
<dbReference type="SUPFAM" id="SSF56524">
    <property type="entry name" value="Oxidoreductase molybdopterin-binding domain"/>
    <property type="match status" value="1"/>
</dbReference>
<feature type="compositionally biased region" description="Polar residues" evidence="5">
    <location>
        <begin position="328"/>
        <end position="340"/>
    </location>
</feature>
<dbReference type="InterPro" id="IPR000572">
    <property type="entry name" value="OxRdtase_Mopterin-bd_dom"/>
</dbReference>
<evidence type="ECO:0000313" key="9">
    <source>
        <dbReference type="Proteomes" id="UP000030752"/>
    </source>
</evidence>
<name>W2S6G6_CYPE1</name>
<dbReference type="PANTHER" id="PTHR19372:SF7">
    <property type="entry name" value="SULFITE OXIDASE, MITOCHONDRIAL"/>
    <property type="match status" value="1"/>
</dbReference>
<dbReference type="OrthoDB" id="432685at2759"/>
<keyword evidence="9" id="KW-1185">Reference proteome</keyword>
<reference evidence="8 9" key="1">
    <citation type="submission" date="2013-03" db="EMBL/GenBank/DDBJ databases">
        <title>The Genome Sequence of Phialophora europaea CBS 101466.</title>
        <authorList>
            <consortium name="The Broad Institute Genomics Platform"/>
            <person name="Cuomo C."/>
            <person name="de Hoog S."/>
            <person name="Gorbushina A."/>
            <person name="Walker B."/>
            <person name="Young S.K."/>
            <person name="Zeng Q."/>
            <person name="Gargeya S."/>
            <person name="Fitzgerald M."/>
            <person name="Haas B."/>
            <person name="Abouelleil A."/>
            <person name="Allen A.W."/>
            <person name="Alvarado L."/>
            <person name="Arachchi H.M."/>
            <person name="Berlin A.M."/>
            <person name="Chapman S.B."/>
            <person name="Gainer-Dewar J."/>
            <person name="Goldberg J."/>
            <person name="Griggs A."/>
            <person name="Gujja S."/>
            <person name="Hansen M."/>
            <person name="Howarth C."/>
            <person name="Imamovic A."/>
            <person name="Ireland A."/>
            <person name="Larimer J."/>
            <person name="McCowan C."/>
            <person name="Murphy C."/>
            <person name="Pearson M."/>
            <person name="Poon T.W."/>
            <person name="Priest M."/>
            <person name="Roberts A."/>
            <person name="Saif S."/>
            <person name="Shea T."/>
            <person name="Sisk P."/>
            <person name="Sykes S."/>
            <person name="Wortman J."/>
            <person name="Nusbaum C."/>
            <person name="Birren B."/>
        </authorList>
    </citation>
    <scope>NUCLEOTIDE SEQUENCE [LARGE SCALE GENOMIC DNA]</scope>
    <source>
        <strain evidence="8 9">CBS 101466</strain>
    </source>
</reference>
<gene>
    <name evidence="8" type="ORF">HMPREF1541_02678</name>
</gene>
<dbReference type="AlphaFoldDB" id="W2S6G6"/>
<dbReference type="GO" id="GO:0030151">
    <property type="term" value="F:molybdenum ion binding"/>
    <property type="evidence" value="ECO:0007669"/>
    <property type="project" value="InterPro"/>
</dbReference>
<feature type="domain" description="Moybdenum cofactor oxidoreductase dimerisation" evidence="7">
    <location>
        <begin position="231"/>
        <end position="345"/>
    </location>
</feature>
<dbReference type="eggNOG" id="KOG0535">
    <property type="taxonomic scope" value="Eukaryota"/>
</dbReference>
<dbReference type="Pfam" id="PF03404">
    <property type="entry name" value="Mo-co_dimer"/>
    <property type="match status" value="1"/>
</dbReference>
<dbReference type="GO" id="GO:0006790">
    <property type="term" value="P:sulfur compound metabolic process"/>
    <property type="evidence" value="ECO:0007669"/>
    <property type="project" value="TreeGrafter"/>
</dbReference>
<sequence>MTQLISSFLTCIEKTTYDRNHGPILHKSADQHRVVVDGLVSNPLELSLASLAHDFPQHTVTCALQCAGNRRHSMRTRIKEVSGVDWFDGALMNCVFEGPLVRDILLAAGVNEEPLQGRVRPGHVQFASFGSKTQEDDWYGGSIPFSRTMDPDMDVILALKMNGKPLPPRHGYPVRAIVPGVLGARSVKWLDRITASTDESPCFYQQHDYKVLPPEAVDMQVAEQFWSKTPAMLEMPVNACVATPKPESTITLPASGLVEVRGYAVPQGRSGPVVRVQVSGDEGVTWVDSLLEDGGDQASKWSWVLWSAKIKISPGKGRKIYAKATDAAGNTQEQPRSTWNVRGVAYK</sequence>
<dbReference type="Gene3D" id="3.90.420.10">
    <property type="entry name" value="Oxidoreductase, molybdopterin-binding domain"/>
    <property type="match status" value="1"/>
</dbReference>
<dbReference type="RefSeq" id="XP_008715255.1">
    <property type="nucleotide sequence ID" value="XM_008717033.1"/>
</dbReference>
<dbReference type="InParanoid" id="W2S6G6"/>
<feature type="domain" description="Oxidoreductase molybdopterin-binding" evidence="6">
    <location>
        <begin position="21"/>
        <end position="204"/>
    </location>
</feature>
<keyword evidence="3" id="KW-0479">Metal-binding</keyword>
<evidence type="ECO:0000313" key="8">
    <source>
        <dbReference type="EMBL" id="ETN43519.1"/>
    </source>
</evidence>
<comment type="cofactor">
    <cofactor evidence="1">
        <name>Mo-molybdopterin</name>
        <dbReference type="ChEBI" id="CHEBI:71302"/>
    </cofactor>
</comment>
<dbReference type="GeneID" id="19970017"/>
<keyword evidence="4" id="KW-0560">Oxidoreductase</keyword>
<dbReference type="InterPro" id="IPR005066">
    <property type="entry name" value="MoCF_OxRdtse_dimer"/>
</dbReference>
<evidence type="ECO:0000259" key="7">
    <source>
        <dbReference type="Pfam" id="PF03404"/>
    </source>
</evidence>
<feature type="region of interest" description="Disordered" evidence="5">
    <location>
        <begin position="325"/>
        <end position="347"/>
    </location>
</feature>
<evidence type="ECO:0000256" key="1">
    <source>
        <dbReference type="ARBA" id="ARBA00001924"/>
    </source>
</evidence>
<dbReference type="Gene3D" id="2.60.40.650">
    <property type="match status" value="1"/>
</dbReference>
<evidence type="ECO:0008006" key="10">
    <source>
        <dbReference type="Google" id="ProtNLM"/>
    </source>
</evidence>
<dbReference type="EMBL" id="KB822718">
    <property type="protein sequence ID" value="ETN43519.1"/>
    <property type="molecule type" value="Genomic_DNA"/>
</dbReference>
<evidence type="ECO:0000256" key="3">
    <source>
        <dbReference type="ARBA" id="ARBA00022723"/>
    </source>
</evidence>
<dbReference type="GO" id="GO:0043546">
    <property type="term" value="F:molybdopterin cofactor binding"/>
    <property type="evidence" value="ECO:0007669"/>
    <property type="project" value="TreeGrafter"/>
</dbReference>
<dbReference type="STRING" id="1220924.W2S6G6"/>
<proteinExistence type="predicted"/>
<dbReference type="InterPro" id="IPR014756">
    <property type="entry name" value="Ig_E-set"/>
</dbReference>
<dbReference type="InterPro" id="IPR008335">
    <property type="entry name" value="Mopterin_OxRdtase_euk"/>
</dbReference>
<dbReference type="HOGENOM" id="CLU_003827_5_2_1"/>
<keyword evidence="2" id="KW-0500">Molybdenum</keyword>
<dbReference type="GO" id="GO:0005739">
    <property type="term" value="C:mitochondrion"/>
    <property type="evidence" value="ECO:0007669"/>
    <property type="project" value="TreeGrafter"/>
</dbReference>
<dbReference type="GO" id="GO:0008482">
    <property type="term" value="F:sulfite oxidase activity"/>
    <property type="evidence" value="ECO:0007669"/>
    <property type="project" value="TreeGrafter"/>
</dbReference>
<dbReference type="SUPFAM" id="SSF81296">
    <property type="entry name" value="E set domains"/>
    <property type="match status" value="1"/>
</dbReference>
<dbReference type="Proteomes" id="UP000030752">
    <property type="component" value="Unassembled WGS sequence"/>
</dbReference>
<organism evidence="8 9">
    <name type="scientific">Cyphellophora europaea (strain CBS 101466)</name>
    <name type="common">Phialophora europaea</name>
    <dbReference type="NCBI Taxonomy" id="1220924"/>
    <lineage>
        <taxon>Eukaryota</taxon>
        <taxon>Fungi</taxon>
        <taxon>Dikarya</taxon>
        <taxon>Ascomycota</taxon>
        <taxon>Pezizomycotina</taxon>
        <taxon>Eurotiomycetes</taxon>
        <taxon>Chaetothyriomycetidae</taxon>
        <taxon>Chaetothyriales</taxon>
        <taxon>Cyphellophoraceae</taxon>
        <taxon>Cyphellophora</taxon>
    </lineage>
</organism>
<evidence type="ECO:0000259" key="6">
    <source>
        <dbReference type="Pfam" id="PF00174"/>
    </source>
</evidence>
<evidence type="ECO:0000256" key="4">
    <source>
        <dbReference type="ARBA" id="ARBA00023002"/>
    </source>
</evidence>
<dbReference type="PRINTS" id="PR00407">
    <property type="entry name" value="EUMOPTERIN"/>
</dbReference>
<dbReference type="PANTHER" id="PTHR19372">
    <property type="entry name" value="SULFITE REDUCTASE"/>
    <property type="match status" value="1"/>
</dbReference>
<dbReference type="VEuPathDB" id="FungiDB:HMPREF1541_02678"/>
<accession>W2S6G6</accession>
<dbReference type="Pfam" id="PF00174">
    <property type="entry name" value="Oxidored_molyb"/>
    <property type="match status" value="1"/>
</dbReference>
<dbReference type="InterPro" id="IPR036374">
    <property type="entry name" value="OxRdtase_Mopterin-bd_sf"/>
</dbReference>